<organism evidence="3 4">
    <name type="scientific">Antrihabitans stalagmiti</name>
    <dbReference type="NCBI Taxonomy" id="2799499"/>
    <lineage>
        <taxon>Bacteria</taxon>
        <taxon>Bacillati</taxon>
        <taxon>Actinomycetota</taxon>
        <taxon>Actinomycetes</taxon>
        <taxon>Mycobacteriales</taxon>
        <taxon>Nocardiaceae</taxon>
        <taxon>Antrihabitans</taxon>
    </lineage>
</organism>
<dbReference type="InterPro" id="IPR000873">
    <property type="entry name" value="AMP-dep_synth/lig_dom"/>
</dbReference>
<dbReference type="Pfam" id="PF00501">
    <property type="entry name" value="AMP-binding"/>
    <property type="match status" value="1"/>
</dbReference>
<dbReference type="GO" id="GO:0070566">
    <property type="term" value="F:adenylyltransferase activity"/>
    <property type="evidence" value="ECO:0007669"/>
    <property type="project" value="TreeGrafter"/>
</dbReference>
<comment type="similarity">
    <text evidence="1">Belongs to the ATP-dependent AMP-binding enzyme family.</text>
</comment>
<dbReference type="EMBL" id="JAEMNV010000001">
    <property type="protein sequence ID" value="MBJ8338103.1"/>
    <property type="molecule type" value="Genomic_DNA"/>
</dbReference>
<reference evidence="3" key="1">
    <citation type="submission" date="2020-12" db="EMBL/GenBank/DDBJ databases">
        <title>Antrihabitans popcorni sp. nov. and Antrihabitans auranticaus sp. nov., isolated from a larva cave.</title>
        <authorList>
            <person name="Lee S.D."/>
            <person name="Kim I.S."/>
        </authorList>
    </citation>
    <scope>NUCLEOTIDE SEQUENCE</scope>
    <source>
        <strain evidence="3">YC3-6</strain>
    </source>
</reference>
<sequence>MTLTAWIEHPVTDRGISFWRDEQWQRFSYAELADGVRRKATQFREAGVRHGEVVPIVIGQSADFVLSFFGLIWMGAVPTVLPAPKALSGTSGYTPFVAGIAGISGVQHFVSEERYSETLTAALGTTDRRVLPLESGWTSCAESGEQRNDGPAIMQFTSGSRGNPKGLCITRENVEANLAMLYEWQTLGDHFGVSWLPLYHDMGLIGGMLTPVTAQAELKMMSPRDFVREPLRWLREYGHERFTVMVMPNFGFEWLVKRVEPQDVRDCDFSSIRSVISGAERVQPSTISQFGALLEPRGFKFTALTPAYGLAEGTLAVTGVPLDQNAVAINLGQTTAPFGRRVEVLLEAEIDGAGSVGAGWMVSCGVPLAGLEMSIRGDDQQELPECVVGEIWVCGASVARQYSTDGGVIDTNRVGDWLCTGDSGFVYNGELYVVGRIGDSIKVRGEVVHMEDLEGQLADVLRPSIFRRSCVVGSNSGDQPVVVVAAEFVVTPAERVAISRILSGIIGNATELRWLQLEPNELPVTTSGKPRRREVWLRHHTAATVDGDQT</sequence>
<gene>
    <name evidence="3" type="ORF">JGU71_04320</name>
</gene>
<dbReference type="Gene3D" id="3.40.50.12780">
    <property type="entry name" value="N-terminal domain of ligase-like"/>
    <property type="match status" value="1"/>
</dbReference>
<dbReference type="PANTHER" id="PTHR22754">
    <property type="entry name" value="DISCO-INTERACTING PROTEIN 2 DIP2 -RELATED"/>
    <property type="match status" value="1"/>
</dbReference>
<protein>
    <submittedName>
        <fullName evidence="3">AMP-binding protein</fullName>
    </submittedName>
</protein>
<evidence type="ECO:0000259" key="2">
    <source>
        <dbReference type="Pfam" id="PF00501"/>
    </source>
</evidence>
<dbReference type="RefSeq" id="WP_199702599.1">
    <property type="nucleotide sequence ID" value="NZ_JAEMNV010000001.1"/>
</dbReference>
<dbReference type="InterPro" id="IPR045851">
    <property type="entry name" value="AMP-bd_C_sf"/>
</dbReference>
<dbReference type="PANTHER" id="PTHR22754:SF32">
    <property type="entry name" value="DISCO-INTERACTING PROTEIN 2"/>
    <property type="match status" value="1"/>
</dbReference>
<dbReference type="Gene3D" id="3.30.300.30">
    <property type="match status" value="1"/>
</dbReference>
<dbReference type="GO" id="GO:0005886">
    <property type="term" value="C:plasma membrane"/>
    <property type="evidence" value="ECO:0007669"/>
    <property type="project" value="TreeGrafter"/>
</dbReference>
<evidence type="ECO:0000313" key="3">
    <source>
        <dbReference type="EMBL" id="MBJ8338103.1"/>
    </source>
</evidence>
<proteinExistence type="inferred from homology"/>
<accession>A0A934U2D1</accession>
<feature type="domain" description="AMP-dependent synthetase/ligase" evidence="2">
    <location>
        <begin position="22"/>
        <end position="402"/>
    </location>
</feature>
<comment type="caution">
    <text evidence="3">The sequence shown here is derived from an EMBL/GenBank/DDBJ whole genome shotgun (WGS) entry which is preliminary data.</text>
</comment>
<name>A0A934U2D1_9NOCA</name>
<dbReference type="GO" id="GO:0006633">
    <property type="term" value="P:fatty acid biosynthetic process"/>
    <property type="evidence" value="ECO:0007669"/>
    <property type="project" value="TreeGrafter"/>
</dbReference>
<dbReference type="InterPro" id="IPR042099">
    <property type="entry name" value="ANL_N_sf"/>
</dbReference>
<evidence type="ECO:0000313" key="4">
    <source>
        <dbReference type="Proteomes" id="UP000655868"/>
    </source>
</evidence>
<dbReference type="Proteomes" id="UP000655868">
    <property type="component" value="Unassembled WGS sequence"/>
</dbReference>
<evidence type="ECO:0000256" key="1">
    <source>
        <dbReference type="ARBA" id="ARBA00006432"/>
    </source>
</evidence>
<dbReference type="AlphaFoldDB" id="A0A934U2D1"/>
<keyword evidence="4" id="KW-1185">Reference proteome</keyword>
<dbReference type="SUPFAM" id="SSF56801">
    <property type="entry name" value="Acetyl-CoA synthetase-like"/>
    <property type="match status" value="1"/>
</dbReference>